<name>A0A0D5MBL9_ENTFC</name>
<protein>
    <submittedName>
        <fullName evidence="2">Uncharacterized protein</fullName>
    </submittedName>
</protein>
<geneLocation type="plasmid" evidence="2">
    <name>pEfm12493</name>
</geneLocation>
<feature type="chain" id="PRO_5002295729" evidence="1">
    <location>
        <begin position="25"/>
        <end position="66"/>
    </location>
</feature>
<reference evidence="2" key="1">
    <citation type="journal article" date="2015" name="J. Antimicrob. Chemother.">
        <title>Vancomycin-resistant Enterococcus faecium harbouring vanN in Canada: a case and complete sequence of pEfm12493 harbouring the vanN operon.</title>
        <authorList>
            <person name="Boyd D.A."/>
            <person name="Levesque S."/>
            <person name="Picard A.C."/>
            <person name="Golding G.R."/>
        </authorList>
    </citation>
    <scope>NUCLEOTIDE SEQUENCE</scope>
    <source>
        <strain evidence="2">N12-493</strain>
        <plasmid evidence="2">pEfm12493</plasmid>
    </source>
</reference>
<dbReference type="EMBL" id="KP342511">
    <property type="protein sequence ID" value="AJY53571.1"/>
    <property type="molecule type" value="Genomic_DNA"/>
</dbReference>
<dbReference type="AlphaFoldDB" id="A0A0D5MBL9"/>
<evidence type="ECO:0000313" key="2">
    <source>
        <dbReference type="EMBL" id="AJY53571.1"/>
    </source>
</evidence>
<evidence type="ECO:0000256" key="1">
    <source>
        <dbReference type="SAM" id="SignalP"/>
    </source>
</evidence>
<feature type="signal peptide" evidence="1">
    <location>
        <begin position="1"/>
        <end position="24"/>
    </location>
</feature>
<gene>
    <name evidence="2" type="ORF">pEfm12493_087</name>
</gene>
<sequence length="66" mass="6886">MITLACSTLMLGGLGLGIATTSSADTMPASETQSQVKGWESALVDPTFNDLSNWNGVQALGQKIEK</sequence>
<proteinExistence type="predicted"/>
<keyword evidence="2" id="KW-0614">Plasmid</keyword>
<keyword evidence="1" id="KW-0732">Signal</keyword>
<organism evidence="2">
    <name type="scientific">Enterococcus faecium</name>
    <name type="common">Streptococcus faecium</name>
    <dbReference type="NCBI Taxonomy" id="1352"/>
    <lineage>
        <taxon>Bacteria</taxon>
        <taxon>Bacillati</taxon>
        <taxon>Bacillota</taxon>
        <taxon>Bacilli</taxon>
        <taxon>Lactobacillales</taxon>
        <taxon>Enterococcaceae</taxon>
        <taxon>Enterococcus</taxon>
    </lineage>
</organism>
<accession>A0A0D5MBL9</accession>